<keyword evidence="8" id="KW-0464">Manganese</keyword>
<comment type="similarity">
    <text evidence="9">Belongs to the glycosyltransferase 8 family. Glycogenin subfamily.</text>
</comment>
<dbReference type="EMBL" id="JAHCVI010000002">
    <property type="protein sequence ID" value="KAG7289046.1"/>
    <property type="molecule type" value="Genomic_DNA"/>
</dbReference>
<evidence type="ECO:0000256" key="8">
    <source>
        <dbReference type="ARBA" id="ARBA00023211"/>
    </source>
</evidence>
<dbReference type="FunFam" id="3.90.550.10:FF:000092">
    <property type="entry name" value="Glycogenin 2"/>
    <property type="match status" value="1"/>
</dbReference>
<feature type="compositionally biased region" description="Gly residues" evidence="14">
    <location>
        <begin position="574"/>
        <end position="587"/>
    </location>
</feature>
<feature type="compositionally biased region" description="Basic and acidic residues" evidence="14">
    <location>
        <begin position="482"/>
        <end position="500"/>
    </location>
</feature>
<evidence type="ECO:0000256" key="3">
    <source>
        <dbReference type="ARBA" id="ARBA00022490"/>
    </source>
</evidence>
<evidence type="ECO:0000256" key="4">
    <source>
        <dbReference type="ARBA" id="ARBA00022679"/>
    </source>
</evidence>
<evidence type="ECO:0000313" key="15">
    <source>
        <dbReference type="EMBL" id="KAG7289046.1"/>
    </source>
</evidence>
<evidence type="ECO:0000256" key="9">
    <source>
        <dbReference type="ARBA" id="ARBA00038162"/>
    </source>
</evidence>
<evidence type="ECO:0000256" key="7">
    <source>
        <dbReference type="ARBA" id="ARBA00023180"/>
    </source>
</evidence>
<keyword evidence="16" id="KW-1185">Reference proteome</keyword>
<evidence type="ECO:0000256" key="11">
    <source>
        <dbReference type="ARBA" id="ARBA00050886"/>
    </source>
</evidence>
<evidence type="ECO:0000256" key="5">
    <source>
        <dbReference type="ARBA" id="ARBA00022723"/>
    </source>
</evidence>
<feature type="compositionally biased region" description="Polar residues" evidence="14">
    <location>
        <begin position="501"/>
        <end position="521"/>
    </location>
</feature>
<dbReference type="PANTHER" id="PTHR11183">
    <property type="entry name" value="GLYCOGENIN SUBFAMILY MEMBER"/>
    <property type="match status" value="1"/>
</dbReference>
<feature type="compositionally biased region" description="Polar residues" evidence="14">
    <location>
        <begin position="538"/>
        <end position="548"/>
    </location>
</feature>
<feature type="region of interest" description="Disordered" evidence="14">
    <location>
        <begin position="701"/>
        <end position="836"/>
    </location>
</feature>
<dbReference type="GO" id="GO:0046872">
    <property type="term" value="F:metal ion binding"/>
    <property type="evidence" value="ECO:0007669"/>
    <property type="project" value="UniProtKB-KW"/>
</dbReference>
<dbReference type="SUPFAM" id="SSF53448">
    <property type="entry name" value="Nucleotide-diphospho-sugar transferases"/>
    <property type="match status" value="1"/>
</dbReference>
<comment type="subcellular location">
    <subcellularLocation>
        <location evidence="2">Cytoplasm</location>
    </subcellularLocation>
</comment>
<comment type="catalytic activity">
    <reaction evidence="12">
        <text>L-tyrosyl-[glycogenin] + UDP-alpha-D-glucose = alpha-D-glucosyl-L-tyrosyl-[glycogenin] + UDP + H(+)</text>
        <dbReference type="Rhea" id="RHEA:23360"/>
        <dbReference type="Rhea" id="RHEA-COMP:14604"/>
        <dbReference type="Rhea" id="RHEA-COMP:14605"/>
        <dbReference type="ChEBI" id="CHEBI:15378"/>
        <dbReference type="ChEBI" id="CHEBI:46858"/>
        <dbReference type="ChEBI" id="CHEBI:58223"/>
        <dbReference type="ChEBI" id="CHEBI:58885"/>
        <dbReference type="ChEBI" id="CHEBI:140573"/>
        <dbReference type="EC" id="2.4.1.186"/>
    </reaction>
</comment>
<feature type="compositionally biased region" description="Basic and acidic residues" evidence="14">
    <location>
        <begin position="709"/>
        <end position="724"/>
    </location>
</feature>
<comment type="function">
    <text evidence="13">Self-glucosylating initiator of glycogen synthesis. It catalyzes the formation of a short alpha (1,4)-glucosyl chain covalently attached via a glucose 1-O-tyrosyl linkage to internal tyrosine residues and these chains act as primers for the elongation reaction catalyzed by glycogen synthase.</text>
</comment>
<dbReference type="AlphaFoldDB" id="A0AAD4EWN4"/>
<dbReference type="GO" id="GO:0005978">
    <property type="term" value="P:glycogen biosynthetic process"/>
    <property type="evidence" value="ECO:0007669"/>
    <property type="project" value="UniProtKB-KW"/>
</dbReference>
<dbReference type="InterPro" id="IPR050587">
    <property type="entry name" value="GNT1/Glycosyltrans_8"/>
</dbReference>
<gene>
    <name evidence="15" type="ORF">NEMBOFW57_005408</name>
</gene>
<sequence>MAGQGEEDVYASAVYDYVIPTSRIRNAHPANLDLMGRRDLHSAFTKINLWRQTQFRKIVYVDADMVAYRAPDELFALPHAFSAAPDIGWPDIFNTGLMVLTPNMGDYYAMMAMAQRGISFDGADQGLLNMYFKNNFNRLSFTYNVTPSAHYQYVPAYKHFQSSINLVHFIGAEKPWVQGRDTSTGSSPFDQMVGRWWAVYDRHYRKATPQIRPSEPVEQVPEIVQYFVKGEYQPTVRYVVPVGEPASHESGNFYGQQYQPPLAPPNAGVHSFTIMITSTSTSISTMITHITSTKATSSPNTSTSTSTSTSTNLTITLHITRTLNHRIHHTHHTHHTLPSRFRIPFPLPTFPPNPLAFKKGHILRLEKTRQRTTSNGILNRRPSRSTSPSLSPSPISHQAGMLNECSSAPPPSNSKPEAMNFPQTHYAMSSDPAPFVPPERYPSPPKNMWYEVPKEPPAHPKEKPKPLFPWETHQPRPTRVFAHQEPEPEHAQASHDEDHTSSGSQTLVEPPTSESQTGGNQSPPVTASSTAVSAPSDIWSSFPRTNAWDTVPEINRYVDKLEKHRRSRSRNLVLGGGKPRSGGGGGSAESSWDISRRGSKVTDFPSEDDRPSLPVTPAPIRRPRRWGSGGPGDDLAGEDAGEQLPDAEGVPAQAEWVCVHGIRWSPADCLCDLTNVLRFHKDPAAQLVKLAKAQSELLFQRLGSGGDGGDGKNGKGVQPHREIPSRPLPFGSEDVRSPTYVAPEPPVVVSPRPVKPHTGTSPVNRILAASQEAAKRTTTAPQHRDFGIPAPSYQGPGASFEKGEDYPTYETPALPTEEDPTFSTPRRREYLVYSNG</sequence>
<feature type="compositionally biased region" description="Low complexity" evidence="14">
    <location>
        <begin position="522"/>
        <end position="536"/>
    </location>
</feature>
<keyword evidence="5" id="KW-0479">Metal-binding</keyword>
<evidence type="ECO:0000256" key="12">
    <source>
        <dbReference type="ARBA" id="ARBA00052293"/>
    </source>
</evidence>
<dbReference type="GO" id="GO:0008466">
    <property type="term" value="F:glycogenin glucosyltransferase activity"/>
    <property type="evidence" value="ECO:0007669"/>
    <property type="project" value="UniProtKB-EC"/>
</dbReference>
<proteinExistence type="inferred from homology"/>
<evidence type="ECO:0000256" key="1">
    <source>
        <dbReference type="ARBA" id="ARBA00001936"/>
    </source>
</evidence>
<feature type="compositionally biased region" description="Low complexity" evidence="14">
    <location>
        <begin position="384"/>
        <end position="396"/>
    </location>
</feature>
<comment type="cofactor">
    <cofactor evidence="1">
        <name>Mn(2+)</name>
        <dbReference type="ChEBI" id="CHEBI:29035"/>
    </cofactor>
</comment>
<evidence type="ECO:0000256" key="2">
    <source>
        <dbReference type="ARBA" id="ARBA00004496"/>
    </source>
</evidence>
<dbReference type="Gene3D" id="3.90.550.10">
    <property type="entry name" value="Spore Coat Polysaccharide Biosynthesis Protein SpsA, Chain A"/>
    <property type="match status" value="1"/>
</dbReference>
<reference evidence="15" key="1">
    <citation type="submission" date="2023-02" db="EMBL/GenBank/DDBJ databases">
        <authorList>
            <person name="Palmer J.M."/>
        </authorList>
    </citation>
    <scope>NUCLEOTIDE SEQUENCE</scope>
    <source>
        <strain evidence="15">FW57</strain>
    </source>
</reference>
<evidence type="ECO:0000256" key="14">
    <source>
        <dbReference type="SAM" id="MobiDB-lite"/>
    </source>
</evidence>
<protein>
    <recommendedName>
        <fullName evidence="10">glycogenin glucosyltransferase</fullName>
        <ecNumber evidence="10">2.4.1.186</ecNumber>
    </recommendedName>
</protein>
<dbReference type="InterPro" id="IPR029044">
    <property type="entry name" value="Nucleotide-diphossugar_trans"/>
</dbReference>
<dbReference type="EC" id="2.4.1.186" evidence="10"/>
<evidence type="ECO:0000313" key="16">
    <source>
        <dbReference type="Proteomes" id="UP001197093"/>
    </source>
</evidence>
<keyword evidence="3" id="KW-0963">Cytoplasm</keyword>
<comment type="caution">
    <text evidence="15">The sequence shown here is derived from an EMBL/GenBank/DDBJ whole genome shotgun (WGS) entry which is preliminary data.</text>
</comment>
<name>A0AAD4EWN4_9PEZI</name>
<dbReference type="CDD" id="cd02537">
    <property type="entry name" value="GT8_Glycogenin"/>
    <property type="match status" value="1"/>
</dbReference>
<evidence type="ECO:0000256" key="6">
    <source>
        <dbReference type="ARBA" id="ARBA00023056"/>
    </source>
</evidence>
<keyword evidence="6" id="KW-0320">Glycogen biosynthesis</keyword>
<dbReference type="InterPro" id="IPR002495">
    <property type="entry name" value="Glyco_trans_8"/>
</dbReference>
<feature type="region of interest" description="Disordered" evidence="14">
    <location>
        <begin position="452"/>
        <end position="645"/>
    </location>
</feature>
<accession>A0AAD4EWN4</accession>
<comment type="catalytic activity">
    <reaction evidence="11">
        <text>[1,4-alpha-D-glucosyl](n)-L-tyrosyl-[glycogenin] + UDP-alpha-D-glucose = [1,4-alpha-D-glucosyl](n+1)-L-tyrosyl-[glycogenin] + UDP + H(+)</text>
        <dbReference type="Rhea" id="RHEA:56560"/>
        <dbReference type="Rhea" id="RHEA-COMP:14606"/>
        <dbReference type="Rhea" id="RHEA-COMP:14607"/>
        <dbReference type="ChEBI" id="CHEBI:15378"/>
        <dbReference type="ChEBI" id="CHEBI:58223"/>
        <dbReference type="ChEBI" id="CHEBI:58885"/>
        <dbReference type="ChEBI" id="CHEBI:140574"/>
        <dbReference type="EC" id="2.4.1.186"/>
    </reaction>
</comment>
<evidence type="ECO:0000256" key="13">
    <source>
        <dbReference type="ARBA" id="ARBA00057883"/>
    </source>
</evidence>
<dbReference type="Pfam" id="PF01501">
    <property type="entry name" value="Glyco_transf_8"/>
    <property type="match status" value="1"/>
</dbReference>
<keyword evidence="7" id="KW-0325">Glycoprotein</keyword>
<feature type="compositionally biased region" description="Basic and acidic residues" evidence="14">
    <location>
        <begin position="452"/>
        <end position="465"/>
    </location>
</feature>
<dbReference type="GO" id="GO:0005737">
    <property type="term" value="C:cytoplasm"/>
    <property type="evidence" value="ECO:0007669"/>
    <property type="project" value="UniProtKB-SubCell"/>
</dbReference>
<feature type="region of interest" description="Disordered" evidence="14">
    <location>
        <begin position="367"/>
        <end position="440"/>
    </location>
</feature>
<dbReference type="Proteomes" id="UP001197093">
    <property type="component" value="Unassembled WGS sequence"/>
</dbReference>
<evidence type="ECO:0000256" key="10">
    <source>
        <dbReference type="ARBA" id="ARBA00038934"/>
    </source>
</evidence>
<organism evidence="15 16">
    <name type="scientific">Staphylotrichum longicolle</name>
    <dbReference type="NCBI Taxonomy" id="669026"/>
    <lineage>
        <taxon>Eukaryota</taxon>
        <taxon>Fungi</taxon>
        <taxon>Dikarya</taxon>
        <taxon>Ascomycota</taxon>
        <taxon>Pezizomycotina</taxon>
        <taxon>Sordariomycetes</taxon>
        <taxon>Sordariomycetidae</taxon>
        <taxon>Sordariales</taxon>
        <taxon>Chaetomiaceae</taxon>
        <taxon>Staphylotrichum</taxon>
    </lineage>
</organism>
<keyword evidence="4" id="KW-0808">Transferase</keyword>